<accession>A0A0P1ICY4</accession>
<dbReference type="GeneID" id="83881969"/>
<dbReference type="SUPFAM" id="SSF53383">
    <property type="entry name" value="PLP-dependent transferases"/>
    <property type="match status" value="1"/>
</dbReference>
<keyword evidence="6" id="KW-1185">Reference proteome</keyword>
<reference evidence="6" key="1">
    <citation type="submission" date="2015-09" db="EMBL/GenBank/DDBJ databases">
        <authorList>
            <person name="Rodrigo-Torres Lidia"/>
            <person name="Arahal R.David."/>
        </authorList>
    </citation>
    <scope>NUCLEOTIDE SEQUENCE [LARGE SCALE GENOMIC DNA]</scope>
    <source>
        <strain evidence="6">CECT 7735</strain>
    </source>
</reference>
<evidence type="ECO:0000256" key="1">
    <source>
        <dbReference type="ARBA" id="ARBA00001933"/>
    </source>
</evidence>
<dbReference type="GO" id="GO:0032259">
    <property type="term" value="P:methylation"/>
    <property type="evidence" value="ECO:0007669"/>
    <property type="project" value="UniProtKB-KW"/>
</dbReference>
<dbReference type="STRING" id="1715693.PH7735_02978"/>
<protein>
    <submittedName>
        <fullName evidence="5">Serine hydroxymethyltransferase 2</fullName>
        <ecNumber evidence="5">2.1.2.1</ecNumber>
    </submittedName>
</protein>
<evidence type="ECO:0000256" key="2">
    <source>
        <dbReference type="ARBA" id="ARBA00022898"/>
    </source>
</evidence>
<dbReference type="AlphaFoldDB" id="A0A0P1ICY4"/>
<comment type="cofactor">
    <cofactor evidence="1 3">
        <name>pyridoxal 5'-phosphate</name>
        <dbReference type="ChEBI" id="CHEBI:597326"/>
    </cofactor>
</comment>
<keyword evidence="5" id="KW-0489">Methyltransferase</keyword>
<dbReference type="EMBL" id="CYTW01000003">
    <property type="protein sequence ID" value="CUK06016.1"/>
    <property type="molecule type" value="Genomic_DNA"/>
</dbReference>
<dbReference type="Pfam" id="PF00464">
    <property type="entry name" value="SHMT"/>
    <property type="match status" value="1"/>
</dbReference>
<keyword evidence="5" id="KW-0808">Transferase</keyword>
<evidence type="ECO:0000259" key="4">
    <source>
        <dbReference type="Pfam" id="PF00464"/>
    </source>
</evidence>
<sequence length="440" mass="46422">MPNLSLRQWVPELTETLTQKIAGETATHSSADVAARLEQLAEDNRQIHERDCFNLNPATNVMNPRAEALLASGMGSRPSLGYPGDKYEMGLEAVEEIEVIAAELAAEVFDAKFAEIRVPSGAIANLYGFMALTKPGDAIITPSAAVGGHVTHHAAGCAGLYGLNSHQAPVDSDGYSVDLDGLRALAQTVKPKLITIGGSLNLIEHPVAEIRAIADEVGAHVLFDAAHQCGIIAGKAWKNPLAEGAHMMTMSTYKSLGGPPSGLIVTNDATIAERLDAIAFPGMTANFDVAKSAALAMSLLDWRDFGAAYADAMISMAKALAAALKAEGLPLFQTKDGATQSHQFALEAAMFGGGQAASKTLRKAGFLACGIGLPIDEVEGDMNGLRIGTPELVRWGMTAEHAPKLAHLIAKALRSNAPEDLAAETAAWRREFSKLHYVHS</sequence>
<dbReference type="PANTHER" id="PTHR11680:SF35">
    <property type="entry name" value="SERINE HYDROXYMETHYLTRANSFERASE 1"/>
    <property type="match status" value="1"/>
</dbReference>
<organism evidence="5 6">
    <name type="scientific">Shimia thalassica</name>
    <dbReference type="NCBI Taxonomy" id="1715693"/>
    <lineage>
        <taxon>Bacteria</taxon>
        <taxon>Pseudomonadati</taxon>
        <taxon>Pseudomonadota</taxon>
        <taxon>Alphaproteobacteria</taxon>
        <taxon>Rhodobacterales</taxon>
        <taxon>Roseobacteraceae</taxon>
    </lineage>
</organism>
<dbReference type="InterPro" id="IPR015421">
    <property type="entry name" value="PyrdxlP-dep_Trfase_major"/>
</dbReference>
<dbReference type="InterPro" id="IPR001085">
    <property type="entry name" value="Ser_HO-MeTrfase"/>
</dbReference>
<dbReference type="InterPro" id="IPR015424">
    <property type="entry name" value="PyrdxlP-dep_Trfase"/>
</dbReference>
<feature type="modified residue" description="N6-(pyridoxal phosphate)lysine" evidence="3">
    <location>
        <position position="254"/>
    </location>
</feature>
<dbReference type="GO" id="GO:0019264">
    <property type="term" value="P:glycine biosynthetic process from serine"/>
    <property type="evidence" value="ECO:0007669"/>
    <property type="project" value="InterPro"/>
</dbReference>
<dbReference type="GO" id="GO:0035999">
    <property type="term" value="P:tetrahydrofolate interconversion"/>
    <property type="evidence" value="ECO:0007669"/>
    <property type="project" value="InterPro"/>
</dbReference>
<dbReference type="InterPro" id="IPR049943">
    <property type="entry name" value="Ser_HO-MeTrfase-like"/>
</dbReference>
<dbReference type="EC" id="2.1.2.1" evidence="5"/>
<dbReference type="Proteomes" id="UP000051870">
    <property type="component" value="Unassembled WGS sequence"/>
</dbReference>
<dbReference type="Gene3D" id="3.40.640.10">
    <property type="entry name" value="Type I PLP-dependent aspartate aminotransferase-like (Major domain)"/>
    <property type="match status" value="1"/>
</dbReference>
<dbReference type="PIRSF" id="PIRSF000412">
    <property type="entry name" value="SHMT"/>
    <property type="match status" value="1"/>
</dbReference>
<dbReference type="PANTHER" id="PTHR11680">
    <property type="entry name" value="SERINE HYDROXYMETHYLTRANSFERASE"/>
    <property type="match status" value="1"/>
</dbReference>
<dbReference type="Gene3D" id="3.90.1150.10">
    <property type="entry name" value="Aspartate Aminotransferase, domain 1"/>
    <property type="match status" value="1"/>
</dbReference>
<dbReference type="GO" id="GO:0008168">
    <property type="term" value="F:methyltransferase activity"/>
    <property type="evidence" value="ECO:0007669"/>
    <property type="project" value="UniProtKB-KW"/>
</dbReference>
<keyword evidence="2 3" id="KW-0663">Pyridoxal phosphate</keyword>
<gene>
    <name evidence="5" type="primary">glyA2</name>
    <name evidence="5" type="ORF">PH7735_02978</name>
</gene>
<dbReference type="GO" id="GO:0030170">
    <property type="term" value="F:pyridoxal phosphate binding"/>
    <property type="evidence" value="ECO:0007669"/>
    <property type="project" value="InterPro"/>
</dbReference>
<name>A0A0P1ICY4_9RHOB</name>
<dbReference type="GO" id="GO:0004372">
    <property type="term" value="F:glycine hydroxymethyltransferase activity"/>
    <property type="evidence" value="ECO:0007669"/>
    <property type="project" value="UniProtKB-EC"/>
</dbReference>
<dbReference type="InterPro" id="IPR039429">
    <property type="entry name" value="SHMT-like_dom"/>
</dbReference>
<dbReference type="InterPro" id="IPR015422">
    <property type="entry name" value="PyrdxlP-dep_Trfase_small"/>
</dbReference>
<dbReference type="RefSeq" id="WP_058312136.1">
    <property type="nucleotide sequence ID" value="NZ_CYTW01000003.1"/>
</dbReference>
<evidence type="ECO:0000313" key="6">
    <source>
        <dbReference type="Proteomes" id="UP000051870"/>
    </source>
</evidence>
<feature type="domain" description="Serine hydroxymethyltransferase-like" evidence="4">
    <location>
        <begin position="42"/>
        <end position="409"/>
    </location>
</feature>
<proteinExistence type="predicted"/>
<evidence type="ECO:0000313" key="5">
    <source>
        <dbReference type="EMBL" id="CUK06016.1"/>
    </source>
</evidence>
<evidence type="ECO:0000256" key="3">
    <source>
        <dbReference type="PIRSR" id="PIRSR000412-50"/>
    </source>
</evidence>
<dbReference type="GO" id="GO:0005737">
    <property type="term" value="C:cytoplasm"/>
    <property type="evidence" value="ECO:0007669"/>
    <property type="project" value="TreeGrafter"/>
</dbReference>